<dbReference type="PANTHER" id="PTHR31435:SF10">
    <property type="entry name" value="BSR4717 PROTEIN"/>
    <property type="match status" value="1"/>
</dbReference>
<dbReference type="PROSITE" id="PS51729">
    <property type="entry name" value="GNAT_YJDJ"/>
    <property type="match status" value="1"/>
</dbReference>
<dbReference type="EMBL" id="JADKYY010000004">
    <property type="protein sequence ID" value="MBF5027082.1"/>
    <property type="molecule type" value="Genomic_DNA"/>
</dbReference>
<dbReference type="Proteomes" id="UP000694480">
    <property type="component" value="Unassembled WGS sequence"/>
</dbReference>
<dbReference type="InterPro" id="IPR045057">
    <property type="entry name" value="Gcn5-rel_NAT"/>
</dbReference>
<sequence>MKEISHKQNENSGAFHLLLEGEKIGEITYRKDQEGVAIIDHTEVDSSHSGNGYAKELVEAASNFAKSQGLKVRALCPYAAKTMARHEQWKDLLVE</sequence>
<feature type="domain" description="N-acetyltransferase" evidence="1">
    <location>
        <begin position="1"/>
        <end position="95"/>
    </location>
</feature>
<dbReference type="RefSeq" id="WP_194739005.1">
    <property type="nucleotide sequence ID" value="NZ_JADKYY010000004.1"/>
</dbReference>
<feature type="domain" description="N-acetyltransferase" evidence="2">
    <location>
        <begin position="7"/>
        <end position="94"/>
    </location>
</feature>
<dbReference type="GO" id="GO:0016747">
    <property type="term" value="F:acyltransferase activity, transferring groups other than amino-acyl groups"/>
    <property type="evidence" value="ECO:0007669"/>
    <property type="project" value="InterPro"/>
</dbReference>
<dbReference type="InterPro" id="IPR016181">
    <property type="entry name" value="Acyl_CoA_acyltransferase"/>
</dbReference>
<evidence type="ECO:0000259" key="2">
    <source>
        <dbReference type="PROSITE" id="PS51729"/>
    </source>
</evidence>
<evidence type="ECO:0000313" key="3">
    <source>
        <dbReference type="EMBL" id="MBF5027082.1"/>
    </source>
</evidence>
<name>A0A931E8S4_9FLAO</name>
<proteinExistence type="predicted"/>
<comment type="caution">
    <text evidence="3">The sequence shown here is derived from an EMBL/GenBank/DDBJ whole genome shotgun (WGS) entry which is preliminary data.</text>
</comment>
<gene>
    <name evidence="3" type="ORF">IC612_04635</name>
</gene>
<dbReference type="SUPFAM" id="SSF55729">
    <property type="entry name" value="Acyl-CoA N-acyltransferases (Nat)"/>
    <property type="match status" value="1"/>
</dbReference>
<dbReference type="PROSITE" id="PS51186">
    <property type="entry name" value="GNAT"/>
    <property type="match status" value="1"/>
</dbReference>
<evidence type="ECO:0000259" key="1">
    <source>
        <dbReference type="PROSITE" id="PS51186"/>
    </source>
</evidence>
<dbReference type="Pfam" id="PF14542">
    <property type="entry name" value="Acetyltransf_CG"/>
    <property type="match status" value="1"/>
</dbReference>
<dbReference type="Gene3D" id="3.40.630.30">
    <property type="match status" value="1"/>
</dbReference>
<keyword evidence="4" id="KW-1185">Reference proteome</keyword>
<accession>A0A931E8S4</accession>
<dbReference type="InterPro" id="IPR031165">
    <property type="entry name" value="GNAT_YJDJ"/>
</dbReference>
<reference evidence="3" key="1">
    <citation type="submission" date="2020-11" db="EMBL/GenBank/DDBJ databases">
        <title>Genome seq and assembly of Planobacterium sp.</title>
        <authorList>
            <person name="Chhetri G."/>
        </authorList>
    </citation>
    <scope>NUCLEOTIDE SEQUENCE</scope>
    <source>
        <strain evidence="3">GCR5</strain>
    </source>
</reference>
<protein>
    <submittedName>
        <fullName evidence="3">N-acetyltransferase</fullName>
    </submittedName>
</protein>
<dbReference type="InterPro" id="IPR000182">
    <property type="entry name" value="GNAT_dom"/>
</dbReference>
<organism evidence="3 4">
    <name type="scientific">Planobacterium oryzisoli</name>
    <dbReference type="NCBI Taxonomy" id="2771435"/>
    <lineage>
        <taxon>Bacteria</taxon>
        <taxon>Pseudomonadati</taxon>
        <taxon>Bacteroidota</taxon>
        <taxon>Flavobacteriia</taxon>
        <taxon>Flavobacteriales</taxon>
        <taxon>Weeksellaceae</taxon>
        <taxon>Chryseobacterium group</taxon>
        <taxon>Chryseobacterium</taxon>
    </lineage>
</organism>
<evidence type="ECO:0000313" key="4">
    <source>
        <dbReference type="Proteomes" id="UP000694480"/>
    </source>
</evidence>
<dbReference type="PANTHER" id="PTHR31435">
    <property type="entry name" value="PROTEIN NATD1"/>
    <property type="match status" value="1"/>
</dbReference>
<dbReference type="AlphaFoldDB" id="A0A931E8S4"/>